<reference evidence="7 8" key="1">
    <citation type="submission" date="2022-10" db="EMBL/GenBank/DDBJ databases">
        <title>Roseococcus glaciei nov., sp. nov., isolated from glacier.</title>
        <authorList>
            <person name="Liu Q."/>
            <person name="Xin Y.-H."/>
        </authorList>
    </citation>
    <scope>NUCLEOTIDE SEQUENCE [LARGE SCALE GENOMIC DNA]</scope>
    <source>
        <strain evidence="7 8">MDT2-1-1</strain>
    </source>
</reference>
<accession>A0ABT3NQP9</accession>
<dbReference type="InterPro" id="IPR032528">
    <property type="entry name" value="Ribosom_S30AE_C"/>
</dbReference>
<keyword evidence="1 4" id="KW-0810">Translation regulation</keyword>
<evidence type="ECO:0000313" key="7">
    <source>
        <dbReference type="EMBL" id="MCW8084483.1"/>
    </source>
</evidence>
<evidence type="ECO:0000256" key="5">
    <source>
        <dbReference type="SAM" id="MobiDB-lite"/>
    </source>
</evidence>
<dbReference type="Gene3D" id="3.30.160.100">
    <property type="entry name" value="Ribosome hibernation promotion factor-like"/>
    <property type="match status" value="1"/>
</dbReference>
<comment type="function">
    <text evidence="4">Required for dimerization of active 70S ribosomes into 100S ribosomes in stationary phase; 100S ribosomes are translationally inactive and sometimes present during exponential growth.</text>
</comment>
<comment type="subunit">
    <text evidence="4">Interacts with 100S ribosomes.</text>
</comment>
<comment type="subcellular location">
    <subcellularLocation>
        <location evidence="4">Cytoplasm</location>
    </subcellularLocation>
</comment>
<keyword evidence="8" id="KW-1185">Reference proteome</keyword>
<dbReference type="Gene3D" id="3.30.505.50">
    <property type="entry name" value="Sigma 54 modulation/S30EA ribosomal protein, C-terminal domain"/>
    <property type="match status" value="1"/>
</dbReference>
<dbReference type="NCBIfam" id="TIGR00741">
    <property type="entry name" value="yfiA"/>
    <property type="match status" value="1"/>
</dbReference>
<evidence type="ECO:0000259" key="6">
    <source>
        <dbReference type="Pfam" id="PF16321"/>
    </source>
</evidence>
<dbReference type="PANTHER" id="PTHR33231">
    <property type="entry name" value="30S RIBOSOMAL PROTEIN"/>
    <property type="match status" value="1"/>
</dbReference>
<evidence type="ECO:0000313" key="8">
    <source>
        <dbReference type="Proteomes" id="UP001526430"/>
    </source>
</evidence>
<dbReference type="Proteomes" id="UP001526430">
    <property type="component" value="Unassembled WGS sequence"/>
</dbReference>
<feature type="region of interest" description="Disordered" evidence="5">
    <location>
        <begin position="98"/>
        <end position="141"/>
    </location>
</feature>
<sequence length="198" mass="21617">MHITVAGKQVATSDALRVHVEEGLGTITSKYFDHALEARVTFRKAAKGAGSFACDINLHAGRGLLMRGEGQGPDAHRAFDEAAEHVAKRLRRYRRRVNEHARSQAGGRDASEMARETVFRGEEEDATDEAQAAPDGGDHPAVVAEDTRELHTLTVGEATMRLDLEGGPVLVFRNRASQTINVVYRRPDGHIGWIDPAS</sequence>
<dbReference type="InterPro" id="IPR036567">
    <property type="entry name" value="RHF-like"/>
</dbReference>
<dbReference type="SUPFAM" id="SSF69754">
    <property type="entry name" value="Ribosome binding protein Y (YfiA homologue)"/>
    <property type="match status" value="1"/>
</dbReference>
<keyword evidence="4" id="KW-0963">Cytoplasm</keyword>
<gene>
    <name evidence="7" type="primary">raiA</name>
    <name evidence="4" type="synonym">hpf</name>
    <name evidence="7" type="ORF">OF850_02480</name>
</gene>
<evidence type="ECO:0000256" key="1">
    <source>
        <dbReference type="ARBA" id="ARBA00022845"/>
    </source>
</evidence>
<dbReference type="InterPro" id="IPR003489">
    <property type="entry name" value="RHF/RaiA"/>
</dbReference>
<dbReference type="InterPro" id="IPR034694">
    <property type="entry name" value="HPF_long/plastid"/>
</dbReference>
<organism evidence="7 8">
    <name type="scientific">Sabulicella glaciei</name>
    <dbReference type="NCBI Taxonomy" id="2984948"/>
    <lineage>
        <taxon>Bacteria</taxon>
        <taxon>Pseudomonadati</taxon>
        <taxon>Pseudomonadota</taxon>
        <taxon>Alphaproteobacteria</taxon>
        <taxon>Acetobacterales</taxon>
        <taxon>Acetobacteraceae</taxon>
        <taxon>Sabulicella</taxon>
    </lineage>
</organism>
<dbReference type="Pfam" id="PF16321">
    <property type="entry name" value="Ribosom_S30AE_C"/>
    <property type="match status" value="1"/>
</dbReference>
<evidence type="ECO:0000256" key="4">
    <source>
        <dbReference type="HAMAP-Rule" id="MF_00839"/>
    </source>
</evidence>
<proteinExistence type="inferred from homology"/>
<name>A0ABT3NQP9_9PROT</name>
<comment type="subunit">
    <text evidence="2">Associates exclusively with 100S ribosomes, which are dimers of 70S ribosomes.</text>
</comment>
<comment type="similarity">
    <text evidence="4">Belongs to the HPF/YfiA ribosome-associated protein family. Long HPF subfamily.</text>
</comment>
<evidence type="ECO:0000256" key="3">
    <source>
        <dbReference type="ARBA" id="ARBA00041148"/>
    </source>
</evidence>
<dbReference type="InterPro" id="IPR038416">
    <property type="entry name" value="Ribosom_S30AE_C_sf"/>
</dbReference>
<dbReference type="EMBL" id="JAPFQI010000001">
    <property type="protein sequence ID" value="MCW8084483.1"/>
    <property type="molecule type" value="Genomic_DNA"/>
</dbReference>
<comment type="caution">
    <text evidence="7">The sequence shown here is derived from an EMBL/GenBank/DDBJ whole genome shotgun (WGS) entry which is preliminary data.</text>
</comment>
<dbReference type="Pfam" id="PF02482">
    <property type="entry name" value="Ribosomal_S30AE"/>
    <property type="match status" value="1"/>
</dbReference>
<dbReference type="RefSeq" id="WP_301588098.1">
    <property type="nucleotide sequence ID" value="NZ_JAPFQI010000001.1"/>
</dbReference>
<protein>
    <recommendedName>
        <fullName evidence="3 4">Ribosome hibernation promoting factor</fullName>
        <shortName evidence="4">HPF</shortName>
    </recommendedName>
</protein>
<dbReference type="PANTHER" id="PTHR33231:SF1">
    <property type="entry name" value="30S RIBOSOMAL PROTEIN"/>
    <property type="match status" value="1"/>
</dbReference>
<dbReference type="HAMAP" id="MF_00839">
    <property type="entry name" value="HPF"/>
    <property type="match status" value="1"/>
</dbReference>
<feature type="domain" description="Sigma 54 modulation/S30EA ribosomal protein C-terminal" evidence="6">
    <location>
        <begin position="139"/>
        <end position="192"/>
    </location>
</feature>
<dbReference type="CDD" id="cd00552">
    <property type="entry name" value="RaiA"/>
    <property type="match status" value="1"/>
</dbReference>
<dbReference type="InterPro" id="IPR050574">
    <property type="entry name" value="HPF/YfiA_ribosome-assoc"/>
</dbReference>
<feature type="compositionally biased region" description="Basic and acidic residues" evidence="5">
    <location>
        <begin position="109"/>
        <end position="121"/>
    </location>
</feature>
<evidence type="ECO:0000256" key="2">
    <source>
        <dbReference type="ARBA" id="ARBA00038695"/>
    </source>
</evidence>